<evidence type="ECO:0000313" key="2">
    <source>
        <dbReference type="Proteomes" id="UP000796880"/>
    </source>
</evidence>
<dbReference type="Proteomes" id="UP000796880">
    <property type="component" value="Unassembled WGS sequence"/>
</dbReference>
<dbReference type="EMBL" id="VOIH02000002">
    <property type="protein sequence ID" value="KAF3453887.1"/>
    <property type="molecule type" value="Genomic_DNA"/>
</dbReference>
<dbReference type="SUPFAM" id="SSF54001">
    <property type="entry name" value="Cysteine proteinases"/>
    <property type="match status" value="1"/>
</dbReference>
<dbReference type="InterPro" id="IPR038765">
    <property type="entry name" value="Papain-like_cys_pep_sf"/>
</dbReference>
<name>A0A8K0HJC9_9ROSA</name>
<evidence type="ECO:0000313" key="1">
    <source>
        <dbReference type="EMBL" id="KAF3453887.1"/>
    </source>
</evidence>
<organism evidence="1 2">
    <name type="scientific">Rhamnella rubrinervis</name>
    <dbReference type="NCBI Taxonomy" id="2594499"/>
    <lineage>
        <taxon>Eukaryota</taxon>
        <taxon>Viridiplantae</taxon>
        <taxon>Streptophyta</taxon>
        <taxon>Embryophyta</taxon>
        <taxon>Tracheophyta</taxon>
        <taxon>Spermatophyta</taxon>
        <taxon>Magnoliopsida</taxon>
        <taxon>eudicotyledons</taxon>
        <taxon>Gunneridae</taxon>
        <taxon>Pentapetalae</taxon>
        <taxon>rosids</taxon>
        <taxon>fabids</taxon>
        <taxon>Rosales</taxon>
        <taxon>Rhamnaceae</taxon>
        <taxon>rhamnoid group</taxon>
        <taxon>Rhamneae</taxon>
        <taxon>Rhamnella</taxon>
    </lineage>
</organism>
<protein>
    <recommendedName>
        <fullName evidence="3">Ubiquitin-like protease family profile domain-containing protein</fullName>
    </recommendedName>
</protein>
<dbReference type="AlphaFoldDB" id="A0A8K0HJC9"/>
<proteinExistence type="predicted"/>
<reference evidence="1" key="1">
    <citation type="submission" date="2020-03" db="EMBL/GenBank/DDBJ databases">
        <title>A high-quality chromosome-level genome assembly of a woody plant with both climbing and erect habits, Rhamnella rubrinervis.</title>
        <authorList>
            <person name="Lu Z."/>
            <person name="Yang Y."/>
            <person name="Zhu X."/>
            <person name="Sun Y."/>
        </authorList>
    </citation>
    <scope>NUCLEOTIDE SEQUENCE</scope>
    <source>
        <strain evidence="1">BYM</strain>
        <tissue evidence="1">Leaf</tissue>
    </source>
</reference>
<evidence type="ECO:0008006" key="3">
    <source>
        <dbReference type="Google" id="ProtNLM"/>
    </source>
</evidence>
<gene>
    <name evidence="1" type="ORF">FNV43_RR04328</name>
</gene>
<accession>A0A8K0HJC9</accession>
<keyword evidence="2" id="KW-1185">Reference proteome</keyword>
<sequence length="115" mass="13321">MPVVPVWDPFTPIDPAERAALSPSLMTHLPQHTRDYDAPEKSSFQLILTNGSWLGDLEMDAALFYIRKRMINYPQIYDQRAIVIDCMFWVYVPVNNDNKHWLAAKVDIRNRTATS</sequence>
<comment type="caution">
    <text evidence="1">The sequence shown here is derived from an EMBL/GenBank/DDBJ whole genome shotgun (WGS) entry which is preliminary data.</text>
</comment>